<comment type="caution">
    <text evidence="9">The sequence shown here is derived from an EMBL/GenBank/DDBJ whole genome shotgun (WGS) entry which is preliminary data.</text>
</comment>
<dbReference type="Gene3D" id="3.90.550.10">
    <property type="entry name" value="Spore Coat Polysaccharide Biosynthesis Protein SpsA, Chain A"/>
    <property type="match status" value="1"/>
</dbReference>
<dbReference type="RefSeq" id="WP_377284115.1">
    <property type="nucleotide sequence ID" value="NZ_JBHRSI010000011.1"/>
</dbReference>
<evidence type="ECO:0000256" key="7">
    <source>
        <dbReference type="SAM" id="Phobius"/>
    </source>
</evidence>
<dbReference type="Proteomes" id="UP001597237">
    <property type="component" value="Unassembled WGS sequence"/>
</dbReference>
<keyword evidence="6 7" id="KW-0472">Membrane</keyword>
<keyword evidence="3 9" id="KW-0808">Transferase</keyword>
<sequence>MDSAEGGAADRTANSASARARRGALLSVIIPMHNEEAALGPLFARLDEVLPKDVAVEIVCVDDGSRDGTAAALAARAATDPRLRVLLLARNFGQEAALTAGLEAARGDMLVLLDADLQDPPELIGEFIALWEQGYDVVYGIRADRSRDGFFKRSTAGLFYRVFNALSDVPIPPDTGSFRLVDRRVVEALNGLPERTRFLRGLFTWVGFRQVGVPYVRPERVAGATSYGLGRMWRLAVDGLTSFTTAPLRIWTAVGLALAGLALLYAGYTVLRVLIHGREAPGWASLMVVMLFGFAVQMIAFGVLGEYVGRLYQEVKGRPIYLVREKIGFDR</sequence>
<reference evidence="10" key="1">
    <citation type="journal article" date="2019" name="Int. J. Syst. Evol. Microbiol.">
        <title>The Global Catalogue of Microorganisms (GCM) 10K type strain sequencing project: providing services to taxonomists for standard genome sequencing and annotation.</title>
        <authorList>
            <consortium name="The Broad Institute Genomics Platform"/>
            <consortium name="The Broad Institute Genome Sequencing Center for Infectious Disease"/>
            <person name="Wu L."/>
            <person name="Ma J."/>
        </authorList>
    </citation>
    <scope>NUCLEOTIDE SEQUENCE [LARGE SCALE GENOMIC DNA]</scope>
    <source>
        <strain evidence="10">DFY28</strain>
    </source>
</reference>
<dbReference type="InterPro" id="IPR001173">
    <property type="entry name" value="Glyco_trans_2-like"/>
</dbReference>
<name>A0ABW4N470_9CAUL</name>
<evidence type="ECO:0000256" key="6">
    <source>
        <dbReference type="ARBA" id="ARBA00023136"/>
    </source>
</evidence>
<evidence type="ECO:0000256" key="1">
    <source>
        <dbReference type="ARBA" id="ARBA00004141"/>
    </source>
</evidence>
<dbReference type="PANTHER" id="PTHR48090">
    <property type="entry name" value="UNDECAPRENYL-PHOSPHATE 4-DEOXY-4-FORMAMIDO-L-ARABINOSE TRANSFERASE-RELATED"/>
    <property type="match status" value="1"/>
</dbReference>
<dbReference type="SUPFAM" id="SSF53448">
    <property type="entry name" value="Nucleotide-diphospho-sugar transferases"/>
    <property type="match status" value="1"/>
</dbReference>
<dbReference type="InterPro" id="IPR029044">
    <property type="entry name" value="Nucleotide-diphossugar_trans"/>
</dbReference>
<dbReference type="CDD" id="cd04187">
    <property type="entry name" value="DPM1_like_bac"/>
    <property type="match status" value="1"/>
</dbReference>
<proteinExistence type="predicted"/>
<dbReference type="Pfam" id="PF00535">
    <property type="entry name" value="Glycos_transf_2"/>
    <property type="match status" value="1"/>
</dbReference>
<dbReference type="EC" id="2.4.-.-" evidence="9"/>
<keyword evidence="2 9" id="KW-0328">Glycosyltransferase</keyword>
<evidence type="ECO:0000256" key="5">
    <source>
        <dbReference type="ARBA" id="ARBA00022989"/>
    </source>
</evidence>
<keyword evidence="5 7" id="KW-1133">Transmembrane helix</keyword>
<feature type="domain" description="Glycosyltransferase 2-like" evidence="8">
    <location>
        <begin position="27"/>
        <end position="188"/>
    </location>
</feature>
<protein>
    <submittedName>
        <fullName evidence="9">Glycosyltransferase family 2 protein</fullName>
        <ecNumber evidence="9">2.4.-.-</ecNumber>
    </submittedName>
</protein>
<dbReference type="InterPro" id="IPR050256">
    <property type="entry name" value="Glycosyltransferase_2"/>
</dbReference>
<keyword evidence="4 7" id="KW-0812">Transmembrane</keyword>
<evidence type="ECO:0000259" key="8">
    <source>
        <dbReference type="Pfam" id="PF00535"/>
    </source>
</evidence>
<accession>A0ABW4N470</accession>
<evidence type="ECO:0000256" key="3">
    <source>
        <dbReference type="ARBA" id="ARBA00022679"/>
    </source>
</evidence>
<evidence type="ECO:0000313" key="9">
    <source>
        <dbReference type="EMBL" id="MFD1784801.1"/>
    </source>
</evidence>
<comment type="subcellular location">
    <subcellularLocation>
        <location evidence="1">Membrane</location>
        <topology evidence="1">Multi-pass membrane protein</topology>
    </subcellularLocation>
</comment>
<feature type="transmembrane region" description="Helical" evidence="7">
    <location>
        <begin position="250"/>
        <end position="271"/>
    </location>
</feature>
<dbReference type="GO" id="GO:0016757">
    <property type="term" value="F:glycosyltransferase activity"/>
    <property type="evidence" value="ECO:0007669"/>
    <property type="project" value="UniProtKB-KW"/>
</dbReference>
<dbReference type="PANTHER" id="PTHR48090:SF1">
    <property type="entry name" value="PROPHAGE BACTOPRENOL GLUCOSYL TRANSFERASE HOMOLOG"/>
    <property type="match status" value="1"/>
</dbReference>
<keyword evidence="10" id="KW-1185">Reference proteome</keyword>
<dbReference type="EMBL" id="JBHUEY010000006">
    <property type="protein sequence ID" value="MFD1784801.1"/>
    <property type="molecule type" value="Genomic_DNA"/>
</dbReference>
<evidence type="ECO:0000256" key="2">
    <source>
        <dbReference type="ARBA" id="ARBA00022676"/>
    </source>
</evidence>
<evidence type="ECO:0000256" key="4">
    <source>
        <dbReference type="ARBA" id="ARBA00022692"/>
    </source>
</evidence>
<feature type="transmembrane region" description="Helical" evidence="7">
    <location>
        <begin position="283"/>
        <end position="304"/>
    </location>
</feature>
<organism evidence="9 10">
    <name type="scientific">Phenylobacterium terrae</name>
    <dbReference type="NCBI Taxonomy" id="2665495"/>
    <lineage>
        <taxon>Bacteria</taxon>
        <taxon>Pseudomonadati</taxon>
        <taxon>Pseudomonadota</taxon>
        <taxon>Alphaproteobacteria</taxon>
        <taxon>Caulobacterales</taxon>
        <taxon>Caulobacteraceae</taxon>
        <taxon>Phenylobacterium</taxon>
    </lineage>
</organism>
<gene>
    <name evidence="9" type="ORF">ACFSC0_15460</name>
</gene>
<evidence type="ECO:0000313" key="10">
    <source>
        <dbReference type="Proteomes" id="UP001597237"/>
    </source>
</evidence>